<dbReference type="PANTHER" id="PTHR12766">
    <property type="entry name" value="DEATH DOMAIN-ASSOCIATED PROTEIN 6 DAXX"/>
    <property type="match status" value="1"/>
</dbReference>
<feature type="coiled-coil region" evidence="1">
    <location>
        <begin position="226"/>
        <end position="253"/>
    </location>
</feature>
<dbReference type="Gene3D" id="1.20.58.2170">
    <property type="match status" value="1"/>
</dbReference>
<dbReference type="GO" id="GO:0003714">
    <property type="term" value="F:transcription corepressor activity"/>
    <property type="evidence" value="ECO:0007669"/>
    <property type="project" value="TreeGrafter"/>
</dbReference>
<dbReference type="GO" id="GO:0050681">
    <property type="term" value="F:nuclear androgen receptor binding"/>
    <property type="evidence" value="ECO:0007669"/>
    <property type="project" value="TreeGrafter"/>
</dbReference>
<keyword evidence="5" id="KW-1185">Reference proteome</keyword>
<evidence type="ECO:0000313" key="5">
    <source>
        <dbReference type="Proteomes" id="UP001153712"/>
    </source>
</evidence>
<gene>
    <name evidence="4" type="ORF">PHYEVI_LOCUS4669</name>
</gene>
<evidence type="ECO:0000256" key="1">
    <source>
        <dbReference type="SAM" id="Coils"/>
    </source>
</evidence>
<feature type="compositionally biased region" description="Basic and acidic residues" evidence="2">
    <location>
        <begin position="472"/>
        <end position="486"/>
    </location>
</feature>
<keyword evidence="1" id="KW-0175">Coiled coil</keyword>
<dbReference type="InterPro" id="IPR046426">
    <property type="entry name" value="DAXX_histone-bd_sf"/>
</dbReference>
<sequence length="486" mass="55986">MDDVITVLSSDDENEKSPARPKKRLNPIFLKNLVEISVTKVKAPKKTNICTVDLCSDDEENVTTEATDKLHNETTNCNENVITLDDEDTNTVENTTSENATNNICTEDIENGIVEDSEPSESGGSQQLGIRKLLERFVETVNRQIQDEKYESIRNSFPRLWINYKKCQDELDVSVHFKNLLSTNIEKAESSPAAAVISFHEVFQELKDMTTSECIEVEDTRTLMNLKKLEKCIKKLIQRIKQLDEQEVDFNEEEDSTFLKAEKFKTRLNQVYKTYCKLLKRNPYKGRIIHARIDFVHSEFNEINRAICKKYKTNKTFPCYYEMEKLITDTDKEFNLGLSESKIKSESKHCFQKLGELMQLRRRKDLYDSHCSLLSHNEDPAKADPQLENILKKNYEEGQSKIAKVVQEYAEKQDVAGEEPQLNESGNDSDKSDEDSVGEEEEQEEEDDEGGCQENGIDDEDVNEMDCEEDTKENGEAHQQEDDNNN</sequence>
<reference evidence="4" key="1">
    <citation type="submission" date="2022-01" db="EMBL/GenBank/DDBJ databases">
        <authorList>
            <person name="King R."/>
        </authorList>
    </citation>
    <scope>NUCLEOTIDE SEQUENCE</scope>
</reference>
<evidence type="ECO:0000259" key="3">
    <source>
        <dbReference type="Pfam" id="PF20920"/>
    </source>
</evidence>
<dbReference type="GO" id="GO:0016605">
    <property type="term" value="C:PML body"/>
    <property type="evidence" value="ECO:0007669"/>
    <property type="project" value="TreeGrafter"/>
</dbReference>
<dbReference type="EMBL" id="OU900095">
    <property type="protein sequence ID" value="CAG9858279.1"/>
    <property type="molecule type" value="Genomic_DNA"/>
</dbReference>
<dbReference type="PANTHER" id="PTHR12766:SF7">
    <property type="entry name" value="DEATH DOMAIN-ASSOCIATED PROTEIN 6"/>
    <property type="match status" value="1"/>
</dbReference>
<dbReference type="Pfam" id="PF20920">
    <property type="entry name" value="DAXX_hist_bd"/>
    <property type="match status" value="1"/>
</dbReference>
<feature type="domain" description="Daxx histone-binding" evidence="3">
    <location>
        <begin position="331"/>
        <end position="411"/>
    </location>
</feature>
<feature type="compositionally biased region" description="Acidic residues" evidence="2">
    <location>
        <begin position="431"/>
        <end position="471"/>
    </location>
</feature>
<evidence type="ECO:0000256" key="2">
    <source>
        <dbReference type="SAM" id="MobiDB-lite"/>
    </source>
</evidence>
<name>A0A9N9THK8_PHYSR</name>
<feature type="region of interest" description="Disordered" evidence="2">
    <location>
        <begin position="1"/>
        <end position="22"/>
    </location>
</feature>
<protein>
    <recommendedName>
        <fullName evidence="3">Daxx histone-binding domain-containing protein</fullName>
    </recommendedName>
</protein>
<dbReference type="InterPro" id="IPR046378">
    <property type="entry name" value="DAXX_histone-bd"/>
</dbReference>
<accession>A0A9N9THK8</accession>
<feature type="region of interest" description="Disordered" evidence="2">
    <location>
        <begin position="410"/>
        <end position="486"/>
    </location>
</feature>
<dbReference type="GO" id="GO:0042393">
    <property type="term" value="F:histone binding"/>
    <property type="evidence" value="ECO:0007669"/>
    <property type="project" value="InterPro"/>
</dbReference>
<dbReference type="GO" id="GO:0003713">
    <property type="term" value="F:transcription coactivator activity"/>
    <property type="evidence" value="ECO:0007669"/>
    <property type="project" value="TreeGrafter"/>
</dbReference>
<dbReference type="AlphaFoldDB" id="A0A9N9THK8"/>
<organism evidence="4 5">
    <name type="scientific">Phyllotreta striolata</name>
    <name type="common">Striped flea beetle</name>
    <name type="synonym">Crioceris striolata</name>
    <dbReference type="NCBI Taxonomy" id="444603"/>
    <lineage>
        <taxon>Eukaryota</taxon>
        <taxon>Metazoa</taxon>
        <taxon>Ecdysozoa</taxon>
        <taxon>Arthropoda</taxon>
        <taxon>Hexapoda</taxon>
        <taxon>Insecta</taxon>
        <taxon>Pterygota</taxon>
        <taxon>Neoptera</taxon>
        <taxon>Endopterygota</taxon>
        <taxon>Coleoptera</taxon>
        <taxon>Polyphaga</taxon>
        <taxon>Cucujiformia</taxon>
        <taxon>Chrysomeloidea</taxon>
        <taxon>Chrysomelidae</taxon>
        <taxon>Galerucinae</taxon>
        <taxon>Alticini</taxon>
        <taxon>Phyllotreta</taxon>
    </lineage>
</organism>
<dbReference type="OrthoDB" id="7492809at2759"/>
<dbReference type="Proteomes" id="UP001153712">
    <property type="component" value="Chromosome 2"/>
</dbReference>
<evidence type="ECO:0000313" key="4">
    <source>
        <dbReference type="EMBL" id="CAG9858279.1"/>
    </source>
</evidence>
<proteinExistence type="predicted"/>